<dbReference type="InterPro" id="IPR003959">
    <property type="entry name" value="ATPase_AAA_core"/>
</dbReference>
<dbReference type="GO" id="GO:0000731">
    <property type="term" value="P:DNA synthesis involved in DNA repair"/>
    <property type="evidence" value="ECO:0007669"/>
    <property type="project" value="TreeGrafter"/>
</dbReference>
<feature type="domain" description="ATPase AAA-type core" evidence="2">
    <location>
        <begin position="23"/>
        <end position="60"/>
    </location>
</feature>
<keyword evidence="3" id="KW-0547">Nucleotide-binding</keyword>
<evidence type="ECO:0000256" key="1">
    <source>
        <dbReference type="ARBA" id="ARBA00023236"/>
    </source>
</evidence>
<organism evidence="3 4">
    <name type="scientific">Miniimonas arenae</name>
    <dbReference type="NCBI Taxonomy" id="676201"/>
    <lineage>
        <taxon>Bacteria</taxon>
        <taxon>Bacillati</taxon>
        <taxon>Actinomycetota</taxon>
        <taxon>Actinomycetes</taxon>
        <taxon>Micrococcales</taxon>
        <taxon>Beutenbergiaceae</taxon>
        <taxon>Miniimonas</taxon>
    </lineage>
</organism>
<dbReference type="InterPro" id="IPR014555">
    <property type="entry name" value="RecF-like"/>
</dbReference>
<evidence type="ECO:0000313" key="3">
    <source>
        <dbReference type="EMBL" id="TNU73615.1"/>
    </source>
</evidence>
<proteinExistence type="predicted"/>
<name>A0A5C5BCB5_9MICO</name>
<dbReference type="PIRSF" id="PIRSF029347">
    <property type="entry name" value="RecF"/>
    <property type="match status" value="1"/>
</dbReference>
<dbReference type="GO" id="GO:0009432">
    <property type="term" value="P:SOS response"/>
    <property type="evidence" value="ECO:0007669"/>
    <property type="project" value="UniProtKB-KW"/>
</dbReference>
<dbReference type="OrthoDB" id="104167at2"/>
<dbReference type="GO" id="GO:0016887">
    <property type="term" value="F:ATP hydrolysis activity"/>
    <property type="evidence" value="ECO:0007669"/>
    <property type="project" value="InterPro"/>
</dbReference>
<dbReference type="Pfam" id="PF13304">
    <property type="entry name" value="AAA_21"/>
    <property type="match status" value="2"/>
</dbReference>
<sequence length="401" mass="42191">MLTTVAVAGYRSLRDVVLPLAPLTVVTGANGAGKSSLYRALRLLASAAEGDLVRDVARSGGLEALRWAGPENPRGAMRRGEVPVQGTVRSGPVRLLLGVGTDELGYAVDLGLPTPSEAGRFPHDPSVKAEVVFAGSFARPASVLVERRGARVRQRGDGGWEPVPDPVAASASILTELADARTSPEVVGVRRMLGRWRFHDQLRVDDGAPARRPQVAVRSTVLADDGANLAATLATIEEIGRADVLAAAVARALDGSSIEVRDVRLGHGDVRVGHEGAGTGHLELVLRQPGLLRPVRAPELSEGTLRFLMLAAALLSPRPPELLVLNEPEGSLHPTLLAPLAALIADAAQETQILVVTHASALSDALARHGAEGVELVKEGGETRVAGLGTLEQPPWRWPER</sequence>
<reference evidence="3 4" key="1">
    <citation type="submission" date="2019-06" db="EMBL/GenBank/DDBJ databases">
        <title>Draft genome sequence of Miniimonas arenae KCTC 19750T isolated from sea sand.</title>
        <authorList>
            <person name="Park S.-J."/>
        </authorList>
    </citation>
    <scope>NUCLEOTIDE SEQUENCE [LARGE SCALE GENOMIC DNA]</scope>
    <source>
        <strain evidence="3 4">KCTC 19750</strain>
    </source>
</reference>
<keyword evidence="3" id="KW-0067">ATP-binding</keyword>
<evidence type="ECO:0000259" key="2">
    <source>
        <dbReference type="Pfam" id="PF13304"/>
    </source>
</evidence>
<dbReference type="RefSeq" id="WP_108719792.1">
    <property type="nucleotide sequence ID" value="NZ_DAMDJA010000013.1"/>
</dbReference>
<feature type="domain" description="ATPase AAA-type core" evidence="2">
    <location>
        <begin position="256"/>
        <end position="362"/>
    </location>
</feature>
<comment type="caution">
    <text evidence="3">The sequence shown here is derived from an EMBL/GenBank/DDBJ whole genome shotgun (WGS) entry which is preliminary data.</text>
</comment>
<dbReference type="Gene3D" id="3.40.50.300">
    <property type="entry name" value="P-loop containing nucleotide triphosphate hydrolases"/>
    <property type="match status" value="2"/>
</dbReference>
<dbReference type="PANTHER" id="PTHR32182:SF25">
    <property type="entry name" value="SLR1056 PROTEIN"/>
    <property type="match status" value="1"/>
</dbReference>
<dbReference type="EMBL" id="VENP01000038">
    <property type="protein sequence ID" value="TNU73615.1"/>
    <property type="molecule type" value="Genomic_DNA"/>
</dbReference>
<keyword evidence="4" id="KW-1185">Reference proteome</keyword>
<evidence type="ECO:0000313" key="4">
    <source>
        <dbReference type="Proteomes" id="UP000313849"/>
    </source>
</evidence>
<dbReference type="InterPro" id="IPR027417">
    <property type="entry name" value="P-loop_NTPase"/>
</dbReference>
<dbReference type="GO" id="GO:0006302">
    <property type="term" value="P:double-strand break repair"/>
    <property type="evidence" value="ECO:0007669"/>
    <property type="project" value="TreeGrafter"/>
</dbReference>
<dbReference type="SUPFAM" id="SSF52540">
    <property type="entry name" value="P-loop containing nucleoside triphosphate hydrolases"/>
    <property type="match status" value="1"/>
</dbReference>
<protein>
    <submittedName>
        <fullName evidence="3">ATP-binding protein</fullName>
    </submittedName>
</protein>
<dbReference type="AlphaFoldDB" id="A0A5C5BCB5"/>
<dbReference type="GO" id="GO:0005524">
    <property type="term" value="F:ATP binding"/>
    <property type="evidence" value="ECO:0007669"/>
    <property type="project" value="UniProtKB-KW"/>
</dbReference>
<dbReference type="Proteomes" id="UP000313849">
    <property type="component" value="Unassembled WGS sequence"/>
</dbReference>
<dbReference type="PANTHER" id="PTHR32182">
    <property type="entry name" value="DNA REPLICATION AND REPAIR PROTEIN RECF"/>
    <property type="match status" value="1"/>
</dbReference>
<keyword evidence="1" id="KW-0227">DNA damage</keyword>
<dbReference type="FunFam" id="3.40.50.300:FF:002708">
    <property type="entry name" value="FeS assembly ATPase SufC"/>
    <property type="match status" value="1"/>
</dbReference>
<accession>A0A5C5BCB5</accession>
<dbReference type="CDD" id="cd00267">
    <property type="entry name" value="ABC_ATPase"/>
    <property type="match status" value="2"/>
</dbReference>
<gene>
    <name evidence="3" type="ORF">FH969_10370</name>
</gene>
<keyword evidence="1" id="KW-0742">SOS response</keyword>